<feature type="non-terminal residue" evidence="2">
    <location>
        <position position="1"/>
    </location>
</feature>
<feature type="compositionally biased region" description="Basic and acidic residues" evidence="1">
    <location>
        <begin position="17"/>
        <end position="35"/>
    </location>
</feature>
<proteinExistence type="predicted"/>
<feature type="region of interest" description="Disordered" evidence="1">
    <location>
        <begin position="1"/>
        <end position="35"/>
    </location>
</feature>
<comment type="caution">
    <text evidence="2">The sequence shown here is derived from an EMBL/GenBank/DDBJ whole genome shotgun (WGS) entry which is preliminary data.</text>
</comment>
<name>A0A371FCT0_MUCPR</name>
<evidence type="ECO:0000313" key="3">
    <source>
        <dbReference type="Proteomes" id="UP000257109"/>
    </source>
</evidence>
<dbReference type="Proteomes" id="UP000257109">
    <property type="component" value="Unassembled WGS sequence"/>
</dbReference>
<gene>
    <name evidence="2" type="ORF">CR513_43942</name>
</gene>
<feature type="compositionally biased region" description="Basic and acidic residues" evidence="1">
    <location>
        <begin position="237"/>
        <end position="250"/>
    </location>
</feature>
<protein>
    <submittedName>
        <fullName evidence="2">Uncharacterized protein</fullName>
    </submittedName>
</protein>
<feature type="compositionally biased region" description="Basic residues" evidence="1">
    <location>
        <begin position="197"/>
        <end position="207"/>
    </location>
</feature>
<accession>A0A371FCT0</accession>
<evidence type="ECO:0000313" key="2">
    <source>
        <dbReference type="EMBL" id="RDX76106.1"/>
    </source>
</evidence>
<keyword evidence="3" id="KW-1185">Reference proteome</keyword>
<feature type="compositionally biased region" description="Basic residues" evidence="1">
    <location>
        <begin position="1"/>
        <end position="16"/>
    </location>
</feature>
<feature type="compositionally biased region" description="Polar residues" evidence="1">
    <location>
        <begin position="209"/>
        <end position="221"/>
    </location>
</feature>
<dbReference type="EMBL" id="QJKJ01009624">
    <property type="protein sequence ID" value="RDX76106.1"/>
    <property type="molecule type" value="Genomic_DNA"/>
</dbReference>
<organism evidence="2 3">
    <name type="scientific">Mucuna pruriens</name>
    <name type="common">Velvet bean</name>
    <name type="synonym">Dolichos pruriens</name>
    <dbReference type="NCBI Taxonomy" id="157652"/>
    <lineage>
        <taxon>Eukaryota</taxon>
        <taxon>Viridiplantae</taxon>
        <taxon>Streptophyta</taxon>
        <taxon>Embryophyta</taxon>
        <taxon>Tracheophyta</taxon>
        <taxon>Spermatophyta</taxon>
        <taxon>Magnoliopsida</taxon>
        <taxon>eudicotyledons</taxon>
        <taxon>Gunneridae</taxon>
        <taxon>Pentapetalae</taxon>
        <taxon>rosids</taxon>
        <taxon>fabids</taxon>
        <taxon>Fabales</taxon>
        <taxon>Fabaceae</taxon>
        <taxon>Papilionoideae</taxon>
        <taxon>50 kb inversion clade</taxon>
        <taxon>NPAAA clade</taxon>
        <taxon>indigoferoid/millettioid clade</taxon>
        <taxon>Phaseoleae</taxon>
        <taxon>Mucuna</taxon>
    </lineage>
</organism>
<reference evidence="2" key="1">
    <citation type="submission" date="2018-05" db="EMBL/GenBank/DDBJ databases">
        <title>Draft genome of Mucuna pruriens seed.</title>
        <authorList>
            <person name="Nnadi N.E."/>
            <person name="Vos R."/>
            <person name="Hasami M.H."/>
            <person name="Devisetty U.K."/>
            <person name="Aguiy J.C."/>
        </authorList>
    </citation>
    <scope>NUCLEOTIDE SEQUENCE [LARGE SCALE GENOMIC DNA]</scope>
    <source>
        <strain evidence="2">JCA_2017</strain>
    </source>
</reference>
<dbReference type="AlphaFoldDB" id="A0A371FCT0"/>
<evidence type="ECO:0000256" key="1">
    <source>
        <dbReference type="SAM" id="MobiDB-lite"/>
    </source>
</evidence>
<sequence length="282" mass="32065">MRGPRKTRGRPKRRQRRDNDKMTETAQEGKKDQGRGWAKEVLTVQVGPNEAQCLVITFSEKDMRYAPPRRDEPMVVSVIIAEYKVERVLINQEMSSLKECLGTLYGFIDEQVIELETTFETGSHAQSIPVLYTMVDTWDSYNVIMGRLALNKLGVVVSILHLCIKYLVGKEVGIVLTDQGITCKCYEDGTPTLQGRRVGRQSPRFRSRPMTSTQRSKTTPNRKIERGLNRPLGLPQDENRDDSRKRRGEPPHFSSPKINMSSPGPWLTCRVLIKISYAIACP</sequence>
<dbReference type="OrthoDB" id="1434300at2759"/>
<feature type="region of interest" description="Disordered" evidence="1">
    <location>
        <begin position="194"/>
        <end position="260"/>
    </location>
</feature>